<sequence length="392" mass="43174">MSAVDKAPERIWADQDNLTWVEECPGERMNGDEVAYIRADLSAPSAQEGQPITMTYRNYRGEVADRTVTPKRIWWGSTDWHPEPGWLLTAHDPDKQADRDFALADADFRRSSPSAPAEVEGLVEPHHEQIAVWADELMSDLALHDLLTINDYDDKVIAAREIREKLTLCAAHRDDALTALQADKAALIEARDMMGRLWEQEKARAEKAEAERDALIEAGMSCCTGTPNPELPRVGLAISFIQSTRDALGAADRLWRDYKAELTEIKAALTEARALIARRTKERDQARAETAAAYEKAALCAPGAETISARIRALTPADAKAALAEHVQRAVEAETRACAEAAQSIAERRPLVANRPTDLVRGRYQGEQAMAGFICSTILARLDQPKGGEGKA</sequence>
<name>S5XWW8_PARAH</name>
<dbReference type="RefSeq" id="WP_020949564.1">
    <property type="nucleotide sequence ID" value="NC_022041.1"/>
</dbReference>
<accession>S5XWW8</accession>
<evidence type="ECO:0000313" key="1">
    <source>
        <dbReference type="EMBL" id="AGT07925.1"/>
    </source>
</evidence>
<organism evidence="1 2">
    <name type="scientific">Paracoccus aminophilus JCM 7686</name>
    <dbReference type="NCBI Taxonomy" id="1367847"/>
    <lineage>
        <taxon>Bacteria</taxon>
        <taxon>Pseudomonadati</taxon>
        <taxon>Pseudomonadota</taxon>
        <taxon>Alphaproteobacteria</taxon>
        <taxon>Rhodobacterales</taxon>
        <taxon>Paracoccaceae</taxon>
        <taxon>Paracoccus</taxon>
    </lineage>
</organism>
<keyword evidence="2" id="KW-1185">Reference proteome</keyword>
<gene>
    <name evidence="1" type="ORF">JCM7686_0816</name>
</gene>
<reference evidence="1 2" key="1">
    <citation type="journal article" date="2014" name="BMC Genomics">
        <title>Architecture and functions of a multipartite genome of the methylotrophic bacterium Paracoccus aminophilus JCM 7686, containing primary and secondary chromids.</title>
        <authorList>
            <person name="Dziewit L."/>
            <person name="Czarnecki J."/>
            <person name="Wibberg D."/>
            <person name="Radlinska M."/>
            <person name="Mrozek P."/>
            <person name="Szymczak M."/>
            <person name="Schluter A."/>
            <person name="Puhler A."/>
            <person name="Bartosik D."/>
        </authorList>
    </citation>
    <scope>NUCLEOTIDE SEQUENCE [LARGE SCALE GENOMIC DNA]</scope>
    <source>
        <strain evidence="1">JCM 7686</strain>
    </source>
</reference>
<dbReference type="PATRIC" id="fig|1367847.3.peg.773"/>
<protein>
    <submittedName>
        <fullName evidence="1">Uncharacterized protein</fullName>
    </submittedName>
</protein>
<dbReference type="HOGENOM" id="CLU_703675_0_0_5"/>
<dbReference type="STRING" id="1367847.JCM7686_0816"/>
<dbReference type="Proteomes" id="UP000015480">
    <property type="component" value="Chromosome"/>
</dbReference>
<evidence type="ECO:0000313" key="2">
    <source>
        <dbReference type="Proteomes" id="UP000015480"/>
    </source>
</evidence>
<dbReference type="eggNOG" id="ENOG502ZMV1">
    <property type="taxonomic scope" value="Bacteria"/>
</dbReference>
<proteinExistence type="predicted"/>
<dbReference type="EMBL" id="CP006650">
    <property type="protein sequence ID" value="AGT07925.1"/>
    <property type="molecule type" value="Genomic_DNA"/>
</dbReference>
<dbReference type="KEGG" id="pami:JCM7686_0816"/>
<dbReference type="AlphaFoldDB" id="S5XWW8"/>
<dbReference type="OrthoDB" id="2941346at2"/>